<dbReference type="PANTHER" id="PTHR10015:SF206">
    <property type="entry name" value="HSF-TYPE DNA-BINDING DOMAIN-CONTAINING PROTEIN"/>
    <property type="match status" value="1"/>
</dbReference>
<feature type="region of interest" description="Disordered" evidence="5">
    <location>
        <begin position="351"/>
        <end position="412"/>
    </location>
</feature>
<dbReference type="InterPro" id="IPR036388">
    <property type="entry name" value="WH-like_DNA-bd_sf"/>
</dbReference>
<feature type="compositionally biased region" description="Basic and acidic residues" evidence="5">
    <location>
        <begin position="391"/>
        <end position="411"/>
    </location>
</feature>
<dbReference type="EMBL" id="CM000654">
    <property type="protein sequence ID" value="EED87499.1"/>
    <property type="molecule type" value="Genomic_DNA"/>
</dbReference>
<dbReference type="SUPFAM" id="SSF46785">
    <property type="entry name" value="Winged helix' DNA-binding domain"/>
    <property type="match status" value="1"/>
</dbReference>
<evidence type="ECO:0000313" key="8">
    <source>
        <dbReference type="Proteomes" id="UP000001449"/>
    </source>
</evidence>
<dbReference type="InParanoid" id="B8CGH8"/>
<evidence type="ECO:0000256" key="5">
    <source>
        <dbReference type="SAM" id="MobiDB-lite"/>
    </source>
</evidence>
<dbReference type="PaxDb" id="35128-Thaps12116"/>
<dbReference type="FunFam" id="1.10.10.10:FF:000479">
    <property type="entry name" value="Predicted protein"/>
    <property type="match status" value="1"/>
</dbReference>
<dbReference type="GeneID" id="7442692"/>
<evidence type="ECO:0000256" key="3">
    <source>
        <dbReference type="ARBA" id="ARBA00023242"/>
    </source>
</evidence>
<evidence type="ECO:0000256" key="4">
    <source>
        <dbReference type="RuleBase" id="RU004020"/>
    </source>
</evidence>
<dbReference type="Proteomes" id="UP000001449">
    <property type="component" value="Chromosome 23"/>
</dbReference>
<reference evidence="7 8" key="2">
    <citation type="journal article" date="2008" name="Nature">
        <title>The Phaeodactylum genome reveals the evolutionary history of diatom genomes.</title>
        <authorList>
            <person name="Bowler C."/>
            <person name="Allen A.E."/>
            <person name="Badger J.H."/>
            <person name="Grimwood J."/>
            <person name="Jabbari K."/>
            <person name="Kuo A."/>
            <person name="Maheswari U."/>
            <person name="Martens C."/>
            <person name="Maumus F."/>
            <person name="Otillar R.P."/>
            <person name="Rayko E."/>
            <person name="Salamov A."/>
            <person name="Vandepoele K."/>
            <person name="Beszteri B."/>
            <person name="Gruber A."/>
            <person name="Heijde M."/>
            <person name="Katinka M."/>
            <person name="Mock T."/>
            <person name="Valentin K."/>
            <person name="Verret F."/>
            <person name="Berges J.A."/>
            <person name="Brownlee C."/>
            <person name="Cadoret J.P."/>
            <person name="Chiovitti A."/>
            <person name="Choi C.J."/>
            <person name="Coesel S."/>
            <person name="De Martino A."/>
            <person name="Detter J.C."/>
            <person name="Durkin C."/>
            <person name="Falciatore A."/>
            <person name="Fournet J."/>
            <person name="Haruta M."/>
            <person name="Huysman M.J."/>
            <person name="Jenkins B.D."/>
            <person name="Jiroutova K."/>
            <person name="Jorgensen R.E."/>
            <person name="Joubert Y."/>
            <person name="Kaplan A."/>
            <person name="Kroger N."/>
            <person name="Kroth P.G."/>
            <person name="La Roche J."/>
            <person name="Lindquist E."/>
            <person name="Lommer M."/>
            <person name="Martin-Jezequel V."/>
            <person name="Lopez P.J."/>
            <person name="Lucas S."/>
            <person name="Mangogna M."/>
            <person name="McGinnis K."/>
            <person name="Medlin L.K."/>
            <person name="Montsant A."/>
            <person name="Oudot-Le Secq M.P."/>
            <person name="Napoli C."/>
            <person name="Obornik M."/>
            <person name="Parker M.S."/>
            <person name="Petit J.L."/>
            <person name="Porcel B.M."/>
            <person name="Poulsen N."/>
            <person name="Robison M."/>
            <person name="Rychlewski L."/>
            <person name="Rynearson T.A."/>
            <person name="Schmutz J."/>
            <person name="Shapiro H."/>
            <person name="Siaut M."/>
            <person name="Stanley M."/>
            <person name="Sussman M.R."/>
            <person name="Taylor A.R."/>
            <person name="Vardi A."/>
            <person name="von Dassow P."/>
            <person name="Vyverman W."/>
            <person name="Willis A."/>
            <person name="Wyrwicz L.S."/>
            <person name="Rokhsar D.S."/>
            <person name="Weissenbach J."/>
            <person name="Armbrust E.V."/>
            <person name="Green B.R."/>
            <person name="Van de Peer Y."/>
            <person name="Grigoriev I.V."/>
        </authorList>
    </citation>
    <scope>NUCLEOTIDE SEQUENCE [LARGE SCALE GENOMIC DNA]</scope>
    <source>
        <strain evidence="7 8">CCMP1335</strain>
    </source>
</reference>
<dbReference type="InterPro" id="IPR036390">
    <property type="entry name" value="WH_DNA-bd_sf"/>
</dbReference>
<dbReference type="Pfam" id="PF00447">
    <property type="entry name" value="HSF_DNA-bind"/>
    <property type="match status" value="1"/>
</dbReference>
<keyword evidence="8" id="KW-1185">Reference proteome</keyword>
<sequence>MDDNNGRRYEPDRPKTKRKVVQSLIDHTYYNCSLVNVEEELARRSSQRHHKYKNPNRKGLTTNFPAKLHKILSNPEFRHIIRWMPHGRSWTVVNKDLLAKTVCKRYWNHESYESFNRSLNGWGFKRLWRAGPETRQYYHECFLRGLPDHTKLMERLVNPGKRIRDKQGEPNFWNIAKDFPLPPDPYDDEPTRNGGDYEDYDYENNNSVKETSSPHSTTSSRPSFTTRSVSLPTAPHAHGHGSRHHYHPYDLYPHGPHRRPPASFHRHSNSCPPASAHYDEHGWNHLHNHHYHQPYYPSAYQHYPSSTVIYNPYRSCGYSVNCDTSEHNSPMRSTNAHSSATKSNAMVLGKDEGEMEDERKPPADGGCEEFVAPPPLPETGSTNPNIDDADVYSKEQSAETERKHEDDDATHYNHFKYNYDEANLQEFASEYAKDD</sequence>
<evidence type="ECO:0000256" key="2">
    <source>
        <dbReference type="ARBA" id="ARBA00023125"/>
    </source>
</evidence>
<dbReference type="STRING" id="35128.B8CGH8"/>
<feature type="compositionally biased region" description="Low complexity" evidence="5">
    <location>
        <begin position="211"/>
        <end position="236"/>
    </location>
</feature>
<dbReference type="AlphaFoldDB" id="B8CGH8"/>
<proteinExistence type="inferred from homology"/>
<dbReference type="HOGENOM" id="CLU_630920_0_0_1"/>
<feature type="compositionally biased region" description="Basic and acidic residues" evidence="5">
    <location>
        <begin position="351"/>
        <end position="362"/>
    </location>
</feature>
<evidence type="ECO:0000313" key="7">
    <source>
        <dbReference type="EMBL" id="EED87499.1"/>
    </source>
</evidence>
<feature type="compositionally biased region" description="Basic residues" evidence="5">
    <location>
        <begin position="255"/>
        <end position="268"/>
    </location>
</feature>
<feature type="region of interest" description="Disordered" evidence="5">
    <location>
        <begin position="174"/>
        <end position="272"/>
    </location>
</feature>
<keyword evidence="3" id="KW-0539">Nucleus</keyword>
<feature type="domain" description="HSF-type DNA-binding" evidence="6">
    <location>
        <begin position="60"/>
        <end position="156"/>
    </location>
</feature>
<dbReference type="PANTHER" id="PTHR10015">
    <property type="entry name" value="HEAT SHOCK TRANSCRIPTION FACTOR"/>
    <property type="match status" value="1"/>
</dbReference>
<comment type="subcellular location">
    <subcellularLocation>
        <location evidence="1">Nucleus</location>
    </subcellularLocation>
</comment>
<dbReference type="eggNOG" id="ENOG502T2PD">
    <property type="taxonomic scope" value="Eukaryota"/>
</dbReference>
<feature type="compositionally biased region" description="Basic residues" evidence="5">
    <location>
        <begin position="237"/>
        <end position="246"/>
    </location>
</feature>
<dbReference type="RefSeq" id="XP_002295195.1">
    <property type="nucleotide sequence ID" value="XM_002295159.1"/>
</dbReference>
<evidence type="ECO:0000256" key="1">
    <source>
        <dbReference type="ARBA" id="ARBA00004123"/>
    </source>
</evidence>
<dbReference type="Gene3D" id="1.10.10.10">
    <property type="entry name" value="Winged helix-like DNA-binding domain superfamily/Winged helix DNA-binding domain"/>
    <property type="match status" value="1"/>
</dbReference>
<dbReference type="SMART" id="SM00415">
    <property type="entry name" value="HSF"/>
    <property type="match status" value="1"/>
</dbReference>
<dbReference type="KEGG" id="tps:THAPSDRAFT_12116"/>
<evidence type="ECO:0000259" key="6">
    <source>
        <dbReference type="SMART" id="SM00415"/>
    </source>
</evidence>
<reference evidence="7 8" key="1">
    <citation type="journal article" date="2004" name="Science">
        <title>The genome of the diatom Thalassiosira pseudonana: ecology, evolution, and metabolism.</title>
        <authorList>
            <person name="Armbrust E.V."/>
            <person name="Berges J.A."/>
            <person name="Bowler C."/>
            <person name="Green B.R."/>
            <person name="Martinez D."/>
            <person name="Putnam N.H."/>
            <person name="Zhou S."/>
            <person name="Allen A.E."/>
            <person name="Apt K.E."/>
            <person name="Bechner M."/>
            <person name="Brzezinski M.A."/>
            <person name="Chaal B.K."/>
            <person name="Chiovitti A."/>
            <person name="Davis A.K."/>
            <person name="Demarest M.S."/>
            <person name="Detter J.C."/>
            <person name="Glavina T."/>
            <person name="Goodstein D."/>
            <person name="Hadi M.Z."/>
            <person name="Hellsten U."/>
            <person name="Hildebrand M."/>
            <person name="Jenkins B.D."/>
            <person name="Jurka J."/>
            <person name="Kapitonov V.V."/>
            <person name="Kroger N."/>
            <person name="Lau W.W."/>
            <person name="Lane T.W."/>
            <person name="Larimer F.W."/>
            <person name="Lippmeier J.C."/>
            <person name="Lucas S."/>
            <person name="Medina M."/>
            <person name="Montsant A."/>
            <person name="Obornik M."/>
            <person name="Parker M.S."/>
            <person name="Palenik B."/>
            <person name="Pazour G.J."/>
            <person name="Richardson P.M."/>
            <person name="Rynearson T.A."/>
            <person name="Saito M.A."/>
            <person name="Schwartz D.C."/>
            <person name="Thamatrakoln K."/>
            <person name="Valentin K."/>
            <person name="Vardi A."/>
            <person name="Wilkerson F.P."/>
            <person name="Rokhsar D.S."/>
        </authorList>
    </citation>
    <scope>NUCLEOTIDE SEQUENCE [LARGE SCALE GENOMIC DNA]</scope>
    <source>
        <strain evidence="7 8">CCMP1335</strain>
    </source>
</reference>
<dbReference type="InterPro" id="IPR000232">
    <property type="entry name" value="HSF_DNA-bd"/>
</dbReference>
<name>B8CGH8_THAPS</name>
<gene>
    <name evidence="7" type="ORF">THAPSDRAFT_12116</name>
</gene>
<keyword evidence="2" id="KW-0238">DNA-binding</keyword>
<organism evidence="7 8">
    <name type="scientific">Thalassiosira pseudonana</name>
    <name type="common">Marine diatom</name>
    <name type="synonym">Cyclotella nana</name>
    <dbReference type="NCBI Taxonomy" id="35128"/>
    <lineage>
        <taxon>Eukaryota</taxon>
        <taxon>Sar</taxon>
        <taxon>Stramenopiles</taxon>
        <taxon>Ochrophyta</taxon>
        <taxon>Bacillariophyta</taxon>
        <taxon>Coscinodiscophyceae</taxon>
        <taxon>Thalassiosirophycidae</taxon>
        <taxon>Thalassiosirales</taxon>
        <taxon>Thalassiosiraceae</taxon>
        <taxon>Thalassiosira</taxon>
    </lineage>
</organism>
<protein>
    <recommendedName>
        <fullName evidence="6">HSF-type DNA-binding domain-containing protein</fullName>
    </recommendedName>
</protein>
<comment type="similarity">
    <text evidence="4">Belongs to the HSF family.</text>
</comment>
<dbReference type="GO" id="GO:0003700">
    <property type="term" value="F:DNA-binding transcription factor activity"/>
    <property type="evidence" value="ECO:0007669"/>
    <property type="project" value="InterPro"/>
</dbReference>
<dbReference type="GO" id="GO:0005634">
    <property type="term" value="C:nucleus"/>
    <property type="evidence" value="ECO:0007669"/>
    <property type="project" value="UniProtKB-SubCell"/>
</dbReference>
<dbReference type="GO" id="GO:0043565">
    <property type="term" value="F:sequence-specific DNA binding"/>
    <property type="evidence" value="ECO:0007669"/>
    <property type="project" value="InterPro"/>
</dbReference>
<accession>B8CGH8</accession>